<comment type="caution">
    <text evidence="12">The sequence shown here is derived from an EMBL/GenBank/DDBJ whole genome shotgun (WGS) entry which is preliminary data.</text>
</comment>
<evidence type="ECO:0000256" key="7">
    <source>
        <dbReference type="ARBA" id="ARBA00022490"/>
    </source>
</evidence>
<dbReference type="PANTHER" id="PTHR42776:SF4">
    <property type="entry name" value="ACYLAMINO-ACID-RELEASING ENZYME"/>
    <property type="match status" value="1"/>
</dbReference>
<dbReference type="Pfam" id="PF00326">
    <property type="entry name" value="Peptidase_S9"/>
    <property type="match status" value="1"/>
</dbReference>
<evidence type="ECO:0000256" key="6">
    <source>
        <dbReference type="ARBA" id="ARBA00018421"/>
    </source>
</evidence>
<evidence type="ECO:0000256" key="9">
    <source>
        <dbReference type="ARBA" id="ARBA00032829"/>
    </source>
</evidence>
<organism evidence="12 13">
    <name type="scientific">Furculomyces boomerangus</name>
    <dbReference type="NCBI Taxonomy" id="61424"/>
    <lineage>
        <taxon>Eukaryota</taxon>
        <taxon>Fungi</taxon>
        <taxon>Fungi incertae sedis</taxon>
        <taxon>Zoopagomycota</taxon>
        <taxon>Kickxellomycotina</taxon>
        <taxon>Harpellomycetes</taxon>
        <taxon>Harpellales</taxon>
        <taxon>Harpellaceae</taxon>
        <taxon>Furculomyces</taxon>
    </lineage>
</organism>
<keyword evidence="7" id="KW-0963">Cytoplasm</keyword>
<evidence type="ECO:0000259" key="10">
    <source>
        <dbReference type="Pfam" id="PF00326"/>
    </source>
</evidence>
<dbReference type="EMBL" id="MBFT01000007">
    <property type="protein sequence ID" value="PVV00067.1"/>
    <property type="molecule type" value="Genomic_DNA"/>
</dbReference>
<feature type="domain" description="Peptidase S9 prolyl oligopeptidase catalytic" evidence="10">
    <location>
        <begin position="534"/>
        <end position="753"/>
    </location>
</feature>
<evidence type="ECO:0000256" key="4">
    <source>
        <dbReference type="ARBA" id="ARBA00011881"/>
    </source>
</evidence>
<evidence type="ECO:0000256" key="8">
    <source>
        <dbReference type="ARBA" id="ARBA00022801"/>
    </source>
</evidence>
<gene>
    <name evidence="12" type="ORF">BB559_000131</name>
</gene>
<dbReference type="InterPro" id="IPR029058">
    <property type="entry name" value="AB_hydrolase_fold"/>
</dbReference>
<name>A0A2T9Z6A0_9FUNG</name>
<dbReference type="SUPFAM" id="SSF82171">
    <property type="entry name" value="DPP6 N-terminal domain-like"/>
    <property type="match status" value="1"/>
</dbReference>
<evidence type="ECO:0000256" key="3">
    <source>
        <dbReference type="ARBA" id="ARBA00010040"/>
    </source>
</evidence>
<dbReference type="Gene3D" id="2.120.10.30">
    <property type="entry name" value="TolB, C-terminal domain"/>
    <property type="match status" value="1"/>
</dbReference>
<accession>A0A2T9Z6A0</accession>
<dbReference type="InterPro" id="IPR001375">
    <property type="entry name" value="Peptidase_S9_cat"/>
</dbReference>
<comment type="similarity">
    <text evidence="3">Belongs to the peptidase S9C family.</text>
</comment>
<dbReference type="GO" id="GO:0006508">
    <property type="term" value="P:proteolysis"/>
    <property type="evidence" value="ECO:0007669"/>
    <property type="project" value="InterPro"/>
</dbReference>
<comment type="catalytic activity">
    <reaction evidence="1">
        <text>Cleavage of an N-acetyl or N-formyl amino acid from the N-terminus of a polypeptide.</text>
        <dbReference type="EC" id="3.4.19.1"/>
    </reaction>
</comment>
<dbReference type="SUPFAM" id="SSF53474">
    <property type="entry name" value="alpha/beta-Hydrolases"/>
    <property type="match status" value="1"/>
</dbReference>
<evidence type="ECO:0000256" key="5">
    <source>
        <dbReference type="ARBA" id="ARBA00012917"/>
    </source>
</evidence>
<dbReference type="InterPro" id="IPR011042">
    <property type="entry name" value="6-blade_b-propeller_TolB-like"/>
</dbReference>
<dbReference type="InterPro" id="IPR045550">
    <property type="entry name" value="AARE_N"/>
</dbReference>
<reference evidence="12 13" key="1">
    <citation type="journal article" date="2018" name="MBio">
        <title>Comparative Genomics Reveals the Core Gene Toolbox for the Fungus-Insect Symbiosis.</title>
        <authorList>
            <person name="Wang Y."/>
            <person name="Stata M."/>
            <person name="Wang W."/>
            <person name="Stajich J.E."/>
            <person name="White M.M."/>
            <person name="Moncalvo J.M."/>
        </authorList>
    </citation>
    <scope>NUCLEOTIDE SEQUENCE [LARGE SCALE GENOMIC DNA]</scope>
    <source>
        <strain evidence="12 13">AUS-77-4</strain>
    </source>
</reference>
<keyword evidence="13" id="KW-1185">Reference proteome</keyword>
<evidence type="ECO:0000256" key="1">
    <source>
        <dbReference type="ARBA" id="ARBA00000721"/>
    </source>
</evidence>
<comment type="subcellular location">
    <subcellularLocation>
        <location evidence="2">Cytoplasm</location>
    </subcellularLocation>
</comment>
<comment type="subunit">
    <text evidence="4">Homotetramer.</text>
</comment>
<dbReference type="Proteomes" id="UP000245699">
    <property type="component" value="Unassembled WGS sequence"/>
</dbReference>
<feature type="domain" description="Acylamino-acid-releasing enzyme N-terminal" evidence="11">
    <location>
        <begin position="9"/>
        <end position="451"/>
    </location>
</feature>
<dbReference type="STRING" id="61424.A0A2T9Z6A0"/>
<evidence type="ECO:0000313" key="12">
    <source>
        <dbReference type="EMBL" id="PVV00067.1"/>
    </source>
</evidence>
<dbReference type="GO" id="GO:0008242">
    <property type="term" value="F:omega peptidase activity"/>
    <property type="evidence" value="ECO:0007669"/>
    <property type="project" value="UniProtKB-EC"/>
</dbReference>
<evidence type="ECO:0000256" key="2">
    <source>
        <dbReference type="ARBA" id="ARBA00004496"/>
    </source>
</evidence>
<proteinExistence type="inferred from homology"/>
<dbReference type="GO" id="GO:0004252">
    <property type="term" value="F:serine-type endopeptidase activity"/>
    <property type="evidence" value="ECO:0007669"/>
    <property type="project" value="TreeGrafter"/>
</dbReference>
<protein>
    <recommendedName>
        <fullName evidence="6">Acylamino-acid-releasing enzyme</fullName>
        <ecNumber evidence="5">3.4.19.1</ecNumber>
    </recommendedName>
    <alternativeName>
        <fullName evidence="9">Dipeptidyl-peptidase V</fullName>
    </alternativeName>
</protein>
<evidence type="ECO:0000259" key="11">
    <source>
        <dbReference type="Pfam" id="PF19283"/>
    </source>
</evidence>
<dbReference type="Gene3D" id="3.40.50.1820">
    <property type="entry name" value="alpha/beta hydrolase"/>
    <property type="match status" value="1"/>
</dbReference>
<evidence type="ECO:0000313" key="13">
    <source>
        <dbReference type="Proteomes" id="UP000245699"/>
    </source>
</evidence>
<dbReference type="Pfam" id="PF19283">
    <property type="entry name" value="APEH_N"/>
    <property type="match status" value="1"/>
</dbReference>
<dbReference type="GO" id="GO:0005737">
    <property type="term" value="C:cytoplasm"/>
    <property type="evidence" value="ECO:0007669"/>
    <property type="project" value="UniProtKB-SubCell"/>
</dbReference>
<keyword evidence="8" id="KW-0378">Hydrolase</keyword>
<dbReference type="AlphaFoldDB" id="A0A2T9Z6A0"/>
<dbReference type="PANTHER" id="PTHR42776">
    <property type="entry name" value="SERINE PEPTIDASE S9 FAMILY MEMBER"/>
    <property type="match status" value="1"/>
</dbReference>
<sequence length="756" mass="83443">MGANGKLTEITQEFVSTARETLETLYAIPTVSKAKLLKSEVEGIYSVEYETKQLDFVREVPRTYSSQATIKIDGSATVISKTSAVELVGVSGSKTIEIDGKLFGVVLRSTETKGSKKRFVEVWENNVLEKSMEVTNIHGEFYADETFGGVAWSPSGRYIVYVAEPKEFDAFKPRGFKKNEENENSFGGMADPRRYEFNEDYGETFTGKRPPVLFVVDVDEESIKQVEGELGGRKDISPGQPIWMKETESEELVFTGYIVEPRHLGQVYCMNRPSQLFSCDAEGNGLRNLTDTSETARSPRVAPDHKSVVYLSSNPFGAHSGASRLVRVWGSSGEREEIIPIVDLPSKDSVGGLPARFPGLFTLYLPKDPWVQVGEKTFLFCETIWNSSNAVIAVDIEAKKVSKIAFPRYNQGSMSFLSEANGIVLMAYSNPAKCGEIVAGHISVNGSDVSVDNYSDLGLIAAKTKGAKLIEEGIEWSVLEYPERTEFLETILTKPKMKTELQKFFWGDSLPPLAVYPHGGPHATFVCGINMIPTFLTILGFVVAQVNYTGSLGFGQKSVDSLVGRIGDLEVDEIVYVAKDLGEKMVVDAGRMVYNGGSHSGYTGAHIAGRYGGLFRGLVLRNPVVNIGEMHARSDIPDWCFGELGMEYTGDMKIHEGKIGGPLMTPEAYKIMWDASPQKYAAQVKDPILVNIGLSDRRVPPEQGYQFCRLVKANGNKEVECKVYPNVGHPLDTVEAIRESVVGFLCFYYKHIGLKR</sequence>
<dbReference type="EC" id="3.4.19.1" evidence="5"/>
<dbReference type="OrthoDB" id="43744at2759"/>